<keyword evidence="3" id="KW-0548">Nucleotidyltransferase</keyword>
<evidence type="ECO:0000256" key="3">
    <source>
        <dbReference type="ARBA" id="ARBA00022695"/>
    </source>
</evidence>
<keyword evidence="4" id="KW-0693">Viral RNA replication</keyword>
<protein>
    <submittedName>
        <fullName evidence="7">RNA-dependent RNA polymerase</fullName>
    </submittedName>
</protein>
<proteinExistence type="predicted"/>
<dbReference type="EMBL" id="ON746450">
    <property type="protein sequence ID" value="UYL95401.1"/>
    <property type="molecule type" value="Genomic_RNA"/>
</dbReference>
<sequence length="1262" mass="141952">MTRVAIAVAGSACTYLNLETISDAALMKTRLNNATDADYVRRGKNVTQPGPNPERARYAMDTLIANLGHIKTHRIISPNQHLYQSYYANSTVVPVPTVLIHQRTEISSLGLEQFSLLNANLMKFTGNESKNNRRLLAEKYDKWLSAYTVGHATHNDYGYERIVGEDKPGMRQIFPMLLPQSVVCTPYRGDNSQIDALLGRGVVVNHDSELLLKRNENLLDAVAQIIKIMFTETLIPLTDEQLNQHFTDPSKKLKLDTHLRDEAISLHDMYAHLGTTSFVKLEPHVKLATEFKNRNITNENITNMVGLTRYTVPYSKYLAKIFPGYAFGCSTQELGTLIHDYSNKYATVCETDYSAFDGTQNSVTAAIEWIIYNHVFDGDLEPLKIKEDGWKSIINAGSVLYTPNYSRHSGAADTSCMNTTINLIVIALTHAYAHDNPSDKIIVDPLSVHVALNSSICGGDDGLAYNIDQAKYEQIAAHMGLVLKVETKPTSHPLNMLARIYPNPQESAQSGVDIKRALSRLPFAPNSPFTNNEALFLKSCGYLTTDFNTPIFTDIETEIIRLIAPTVNMNTVTAANAFKSLPYSFFFGQPFQIGRETTTQYLACQDQTTIDEARALRDSLQQATKLEDVSFGVWDFRPTQETGYIYPITRIPAAGSNHVTLLTSISQQHQRYLLERGDHLPNLILVAHAFPNSYLKTLATFKVVNDTTSVVACYFASVKSLNHHSYAMETEGPADDADYFKSIREMSPSAPALNSLGTWDIQKNGQGGRATVHVYQYTGVAPPWALLNNPETYLIIIHHPHNPPDCAGQCSYFTSGNTIVAYRRSKMPIMRLGALSMLPTRPTVNFTQKPASMAKIKEVLANMVDTLVRTPKHEILPSLMPPTSYTIDNQMIKQYQQNTCETTTHFNIKQKSNQARYLEKRDNSTAKLFAFVQVSTTMISIVVVLSLLAEWFCSVLFKHPGFGVMEWLNTPPQFLVSYYYPHTANLLNVTVWTLILLRCFPLAITYKLATISSLVSHAVICYFSENPELLETLRNVSKVTLESVGLAVSLIADMLIRLCIYMLLWGTMLFTNVICLTFDRLLNCSDMILNLLSTLSLEMARQKLLEIIDCATIIFSATLVFTTALSRQCMNLLATDWAYFTQVVLYVKTAMMLWLWQYLHGAVVFLKENKIDQLCEATFNFIAGPVLAIGRPISAWMWHFRAMTAFHLLILSIPVFVYFKYRHGNANTPFLFLIGWYAVHFAYLVTTLIVTTYRITTQVLMR</sequence>
<feature type="transmembrane region" description="Helical" evidence="5">
    <location>
        <begin position="978"/>
        <end position="997"/>
    </location>
</feature>
<feature type="domain" description="RdRp catalytic" evidence="6">
    <location>
        <begin position="346"/>
        <end position="474"/>
    </location>
</feature>
<dbReference type="InterPro" id="IPR043502">
    <property type="entry name" value="DNA/RNA_pol_sf"/>
</dbReference>
<dbReference type="GO" id="GO:0039694">
    <property type="term" value="P:viral RNA genome replication"/>
    <property type="evidence" value="ECO:0007669"/>
    <property type="project" value="InterPro"/>
</dbReference>
<feature type="transmembrane region" description="Helical" evidence="5">
    <location>
        <begin position="1200"/>
        <end position="1219"/>
    </location>
</feature>
<evidence type="ECO:0000313" key="7">
    <source>
        <dbReference type="EMBL" id="UYL95401.1"/>
    </source>
</evidence>
<accession>A0A9E7V1Y0</accession>
<evidence type="ECO:0000256" key="2">
    <source>
        <dbReference type="ARBA" id="ARBA00022679"/>
    </source>
</evidence>
<feature type="transmembrane region" description="Helical" evidence="5">
    <location>
        <begin position="1137"/>
        <end position="1156"/>
    </location>
</feature>
<feature type="transmembrane region" description="Helical" evidence="5">
    <location>
        <begin position="928"/>
        <end position="957"/>
    </location>
</feature>
<evidence type="ECO:0000259" key="6">
    <source>
        <dbReference type="PROSITE" id="PS50507"/>
    </source>
</evidence>
<evidence type="ECO:0000256" key="4">
    <source>
        <dbReference type="ARBA" id="ARBA00022953"/>
    </source>
</evidence>
<keyword evidence="5" id="KW-1133">Transmembrane helix</keyword>
<keyword evidence="1 7" id="KW-0696">RNA-directed RNA polymerase</keyword>
<reference evidence="7" key="1">
    <citation type="submission" date="2022-05" db="EMBL/GenBank/DDBJ databases">
        <authorList>
            <person name="Cao W."/>
            <person name="Jia N."/>
            <person name="Lam T.T.-Y."/>
            <person name="Ni X."/>
            <person name="Liu J."/>
        </authorList>
    </citation>
    <scope>NUCLEOTIDE SEQUENCE</scope>
    <source>
        <strain evidence="7">TIGMIC 4</strain>
    </source>
</reference>
<organism evidence="7">
    <name type="scientific">Luoyang Nodav tick virus 1</name>
    <dbReference type="NCBI Taxonomy" id="2972252"/>
    <lineage>
        <taxon>Viruses</taxon>
        <taxon>Riboviria</taxon>
        <taxon>Orthornavirae</taxon>
        <taxon>Kitrinoviricota</taxon>
        <taxon>Magsaviricetes</taxon>
        <taxon>Nodamuvirales</taxon>
        <taxon>Nodaviridae</taxon>
    </lineage>
</organism>
<dbReference type="SUPFAM" id="SSF56672">
    <property type="entry name" value="DNA/RNA polymerases"/>
    <property type="match status" value="1"/>
</dbReference>
<feature type="transmembrane region" description="Helical" evidence="5">
    <location>
        <begin position="1231"/>
        <end position="1255"/>
    </location>
</feature>
<dbReference type="InterPro" id="IPR007094">
    <property type="entry name" value="RNA-dir_pol_PSvirus"/>
</dbReference>
<evidence type="ECO:0000256" key="1">
    <source>
        <dbReference type="ARBA" id="ARBA00022484"/>
    </source>
</evidence>
<keyword evidence="5" id="KW-0812">Transmembrane</keyword>
<dbReference type="PROSITE" id="PS50507">
    <property type="entry name" value="RDRP_SSRNA_POS"/>
    <property type="match status" value="1"/>
</dbReference>
<keyword evidence="5" id="KW-0472">Membrane</keyword>
<evidence type="ECO:0000256" key="5">
    <source>
        <dbReference type="SAM" id="Phobius"/>
    </source>
</evidence>
<name>A0A9E7V1Y0_9VIRU</name>
<keyword evidence="2" id="KW-0808">Transferase</keyword>
<dbReference type="GO" id="GO:0003968">
    <property type="term" value="F:RNA-directed RNA polymerase activity"/>
    <property type="evidence" value="ECO:0007669"/>
    <property type="project" value="UniProtKB-KW"/>
</dbReference>